<evidence type="ECO:0000256" key="1">
    <source>
        <dbReference type="ARBA" id="ARBA00004123"/>
    </source>
</evidence>
<feature type="compositionally biased region" description="Basic and acidic residues" evidence="3">
    <location>
        <begin position="226"/>
        <end position="242"/>
    </location>
</feature>
<feature type="region of interest" description="Disordered" evidence="3">
    <location>
        <begin position="904"/>
        <end position="970"/>
    </location>
</feature>
<feature type="compositionally biased region" description="Polar residues" evidence="3">
    <location>
        <begin position="1318"/>
        <end position="1417"/>
    </location>
</feature>
<feature type="region of interest" description="Disordered" evidence="3">
    <location>
        <begin position="983"/>
        <end position="1009"/>
    </location>
</feature>
<feature type="compositionally biased region" description="Polar residues" evidence="3">
    <location>
        <begin position="1427"/>
        <end position="1447"/>
    </location>
</feature>
<dbReference type="EMBL" id="JAODUO010000324">
    <property type="protein sequence ID" value="KAK2183070.1"/>
    <property type="molecule type" value="Genomic_DNA"/>
</dbReference>
<dbReference type="PANTHER" id="PTHR15502:SF7">
    <property type="entry name" value="CALCINEURIN-BINDING PROTEIN CABIN-1"/>
    <property type="match status" value="1"/>
</dbReference>
<dbReference type="GO" id="GO:0006325">
    <property type="term" value="P:chromatin organization"/>
    <property type="evidence" value="ECO:0007669"/>
    <property type="project" value="InterPro"/>
</dbReference>
<evidence type="ECO:0000256" key="2">
    <source>
        <dbReference type="ARBA" id="ARBA00023242"/>
    </source>
</evidence>
<feature type="compositionally biased region" description="Basic and acidic residues" evidence="3">
    <location>
        <begin position="573"/>
        <end position="591"/>
    </location>
</feature>
<dbReference type="GO" id="GO:0031491">
    <property type="term" value="F:nucleosome binding"/>
    <property type="evidence" value="ECO:0007669"/>
    <property type="project" value="TreeGrafter"/>
</dbReference>
<sequence>MSEILPFHQSTRCNKTATQQNRIQHELKPEWPVLRHAGPILRCFKRALELDESNSKLWIEYGSLAYELHSFASRQLKLQDIFPLNNDARDSAATYKETMLETAGHCYQEASECDGDDSGEEWLHHYMLGKIAEKQHAPPATYLEHYKQAAKHLHEDHAKYPKRITYSHHVFASPYLAVESLEVYYRLHVCVVKQLLLEAEDEDDDIPYTLFETYLKEAAEGPFANCREKDKRETKSTSRSDMFDDQVSILTSTSASWTTPSSVAPPSGRVTPRSKSKGMVQADHSYSKRKMSSESSGQSSQESADVPNNPLPLNLAPPILLPVSTKTLSQGDTSTPVMTSPPKLSKSLPPLNLAVSPSSQHTTGSLIDVANLSVATPGGTAVPPPTSLATQQMSMRRVFNNMISNMIAKHLSSESSPASSLATDPTHLSSAHQIAPAKALPTLPSLAEEQPRNDTAEHTSHSSATDSVCLGRDTPKAADKSSDVDMTEVAPVSCNQTEPECSQKDSDRADLLQATGPDSKVEPTDIISHPVLNPVPSTTPATSGAISPVGGATTGGTPSVAPSVHNDLTPKTVKCEDTKESSMADDVKKSDSSVSACANAVGETESDKKQTKTEPEVNVTVKSEDPETDEKQEDKEGGEGEGKDEPEVEDQVRRGRLMAMCIKAFSLCLGRFPQHYKSLYRLAYIYFHDTDHKNVEWSRNLLLGTAQWSQLDYMPCPGLLQDRKQTNFFQVGKQTNTFQVGKQTNNTCQGLWRMPIAEIDRSGSFAAHLTRSLLLLFDVLRESHDSHMLFYINTQLARAPDPLKKYIRDTDRLRLSQVAYQHCMRDIRAQIKQHLADAKHTADVCQALMLDVHRTRQYAMKTQMPVEVLNKLLVMVYEGCRKNQLEKEPSVLDQALRYCQQLVSSKPPTTPTGEVSRSFPLVSSGPGSSLLSSPLALPLPADGTTGTQHSRDMEEHRNTPLSQTKPASSPVSALMAYRPQMRGINPAFSRPPTSPRSRPLGRPRLSAPLRPGGMQSLLGTAHRHQMGARPGIPGRGVPGRGLGMPSRDMGLSVPNRQSLKGIVGRAMKDPTKSNSAVVQEILQKVCAETTAVIAAPPGGLNTNSLIPRSECPADDDEPVIVIDSSNEEDELSSPDTSLDRQLHGRADANQPGQLTTGASRMPGQFTSGVSRQSGQLTTGVSRQSGQLTSGISRQSGQLTTGVSRQSGQLTSGISRQSGQLTTGVSRQSGQLTSAVSRQSGQLTTGTSRMPGQVTSGVSRQSGQLTSGVSRHSGQLTTGPSRMPGQVTSGVSKHSGQLTSGVSRQSGQLITGASRMPGQVTSGVSRQSGQLTSGVSRPPGQLTTGASRMPGQVTSGVSRQSGQLTSGVSRTPGQLTSEVSRPPGQLTSGASRQPGQLTSGANRQPGQLTSTSAVNRQPGQLKPGITRQPCQLTSGLNREPGQWTSGVSRQPGHLTSLVSRQPGQLPSGVSRPPGQLPSGVSRPPGQLTSGVSRPPGQLTSGVSRPPGQLTSGVSRPPGQLTSGVSRPSGQLTSTMSRLEEQLTCDVQTKETKGGGKPKSLQDKIEELARQAAMKVIHEGAVEPRSTSPLPLTTHRKIKTTAPRKPSSFSMDSLLATDAHAPAHPGGSVRAPAAHSGSSVTMPIAHSGGSVRASAAHSGGSLRMPVAHPGGNIRAHVAHTGGSVRTPAAHSSGTVRMPVAHPGGIVRLPGAPSGVSHPRPNTAGVQPLQRPAATAWSTQTQQGSDIYHLVAASGESGQDEDVIVMRNDPDSSSSGDDSDDFVCY</sequence>
<feature type="region of interest" description="Disordered" evidence="3">
    <location>
        <begin position="536"/>
        <end position="649"/>
    </location>
</feature>
<feature type="compositionally biased region" description="Basic and acidic residues" evidence="3">
    <location>
        <begin position="605"/>
        <end position="615"/>
    </location>
</feature>
<feature type="compositionally biased region" description="Low complexity" evidence="3">
    <location>
        <begin position="995"/>
        <end position="1009"/>
    </location>
</feature>
<comment type="subcellular location">
    <subcellularLocation>
        <location evidence="1">Nucleus</location>
    </subcellularLocation>
</comment>
<reference evidence="4" key="1">
    <citation type="journal article" date="2023" name="Mol. Biol. Evol.">
        <title>Third-Generation Sequencing Reveals the Adaptive Role of the Epigenome in Three Deep-Sea Polychaetes.</title>
        <authorList>
            <person name="Perez M."/>
            <person name="Aroh O."/>
            <person name="Sun Y."/>
            <person name="Lan Y."/>
            <person name="Juniper S.K."/>
            <person name="Young C.R."/>
            <person name="Angers B."/>
            <person name="Qian P.Y."/>
        </authorList>
    </citation>
    <scope>NUCLEOTIDE SEQUENCE</scope>
    <source>
        <strain evidence="4">R07B-5</strain>
    </source>
</reference>
<feature type="region of interest" description="Disordered" evidence="3">
    <location>
        <begin position="225"/>
        <end position="313"/>
    </location>
</feature>
<organism evidence="4 5">
    <name type="scientific">Ridgeia piscesae</name>
    <name type="common">Tubeworm</name>
    <dbReference type="NCBI Taxonomy" id="27915"/>
    <lineage>
        <taxon>Eukaryota</taxon>
        <taxon>Metazoa</taxon>
        <taxon>Spiralia</taxon>
        <taxon>Lophotrochozoa</taxon>
        <taxon>Annelida</taxon>
        <taxon>Polychaeta</taxon>
        <taxon>Sedentaria</taxon>
        <taxon>Canalipalpata</taxon>
        <taxon>Sabellida</taxon>
        <taxon>Siboglinidae</taxon>
        <taxon>Ridgeia</taxon>
    </lineage>
</organism>
<name>A0AAD9NUP3_RIDPI</name>
<keyword evidence="5" id="KW-1185">Reference proteome</keyword>
<feature type="compositionally biased region" description="Polar residues" evidence="3">
    <location>
        <begin position="1150"/>
        <end position="1310"/>
    </location>
</feature>
<feature type="region of interest" description="Disordered" evidence="3">
    <location>
        <begin position="415"/>
        <end position="434"/>
    </location>
</feature>
<feature type="region of interest" description="Disordered" evidence="3">
    <location>
        <begin position="1751"/>
        <end position="1782"/>
    </location>
</feature>
<comment type="caution">
    <text evidence="4">The sequence shown here is derived from an EMBL/GenBank/DDBJ whole genome shotgun (WGS) entry which is preliminary data.</text>
</comment>
<evidence type="ECO:0000256" key="3">
    <source>
        <dbReference type="SAM" id="MobiDB-lite"/>
    </source>
</evidence>
<protein>
    <submittedName>
        <fullName evidence="4">Uncharacterized protein</fullName>
    </submittedName>
</protein>
<feature type="region of interest" description="Disordered" evidence="3">
    <location>
        <begin position="1124"/>
        <end position="1532"/>
    </location>
</feature>
<evidence type="ECO:0000313" key="5">
    <source>
        <dbReference type="Proteomes" id="UP001209878"/>
    </source>
</evidence>
<feature type="region of interest" description="Disordered" evidence="3">
    <location>
        <begin position="1616"/>
        <end position="1636"/>
    </location>
</feature>
<feature type="compositionally biased region" description="Polar residues" evidence="3">
    <location>
        <begin position="904"/>
        <end position="915"/>
    </location>
</feature>
<dbReference type="PANTHER" id="PTHR15502">
    <property type="entry name" value="CALCINEURIN-BINDING PROTEIN CABIN 1-RELATED"/>
    <property type="match status" value="1"/>
</dbReference>
<feature type="compositionally biased region" description="Low complexity" evidence="3">
    <location>
        <begin position="251"/>
        <end position="267"/>
    </location>
</feature>
<accession>A0AAD9NUP3</accession>
<proteinExistence type="predicted"/>
<gene>
    <name evidence="4" type="ORF">NP493_324g01045</name>
</gene>
<feature type="compositionally biased region" description="Polar residues" evidence="3">
    <location>
        <begin position="536"/>
        <end position="545"/>
    </location>
</feature>
<feature type="compositionally biased region" description="Basic and acidic residues" evidence="3">
    <location>
        <begin position="949"/>
        <end position="958"/>
    </location>
</feature>
<keyword evidence="2" id="KW-0539">Nucleus</keyword>
<feature type="compositionally biased region" description="Basic and acidic residues" evidence="3">
    <location>
        <begin position="632"/>
        <end position="649"/>
    </location>
</feature>
<feature type="compositionally biased region" description="Basic and acidic residues" evidence="3">
    <location>
        <begin position="449"/>
        <end position="460"/>
    </location>
</feature>
<feature type="compositionally biased region" description="Low complexity" evidence="3">
    <location>
        <begin position="293"/>
        <end position="313"/>
    </location>
</feature>
<feature type="compositionally biased region" description="Basic and acidic residues" evidence="3">
    <location>
        <begin position="473"/>
        <end position="483"/>
    </location>
</feature>
<dbReference type="GO" id="GO:0005634">
    <property type="term" value="C:nucleus"/>
    <property type="evidence" value="ECO:0007669"/>
    <property type="project" value="UniProtKB-SubCell"/>
</dbReference>
<feature type="region of interest" description="Disordered" evidence="3">
    <location>
        <begin position="449"/>
        <end position="508"/>
    </location>
</feature>
<dbReference type="Proteomes" id="UP001209878">
    <property type="component" value="Unassembled WGS sequence"/>
</dbReference>
<feature type="compositionally biased region" description="Basic and acidic residues" evidence="3">
    <location>
        <begin position="1137"/>
        <end position="1146"/>
    </location>
</feature>
<feature type="compositionally biased region" description="Polar residues" evidence="3">
    <location>
        <begin position="1485"/>
        <end position="1532"/>
    </location>
</feature>
<evidence type="ECO:0000313" key="4">
    <source>
        <dbReference type="EMBL" id="KAK2183070.1"/>
    </source>
</evidence>
<dbReference type="InterPro" id="IPR033053">
    <property type="entry name" value="Hir3/CABIN1"/>
</dbReference>
<feature type="compositionally biased region" description="Low complexity" evidence="3">
    <location>
        <begin position="920"/>
        <end position="941"/>
    </location>
</feature>
<feature type="compositionally biased region" description="Polar residues" evidence="3">
    <location>
        <begin position="959"/>
        <end position="970"/>
    </location>
</feature>